<accession>A0AB39N9F4</accession>
<evidence type="ECO:0000313" key="1">
    <source>
        <dbReference type="EMBL" id="XDQ14529.1"/>
    </source>
</evidence>
<dbReference type="AlphaFoldDB" id="A0AB39N9F4"/>
<proteinExistence type="predicted"/>
<organism evidence="1">
    <name type="scientific">Streptomyces sp. R11</name>
    <dbReference type="NCBI Taxonomy" id="3238625"/>
    <lineage>
        <taxon>Bacteria</taxon>
        <taxon>Bacillati</taxon>
        <taxon>Actinomycetota</taxon>
        <taxon>Actinomycetes</taxon>
        <taxon>Kitasatosporales</taxon>
        <taxon>Streptomycetaceae</taxon>
        <taxon>Streptomyces</taxon>
    </lineage>
</organism>
<dbReference type="RefSeq" id="WP_369274491.1">
    <property type="nucleotide sequence ID" value="NZ_CP163432.1"/>
</dbReference>
<name>A0AB39N9F4_9ACTN</name>
<reference evidence="1" key="1">
    <citation type="submission" date="2024-07" db="EMBL/GenBank/DDBJ databases">
        <authorList>
            <person name="Yu S.T."/>
        </authorList>
    </citation>
    <scope>NUCLEOTIDE SEQUENCE</scope>
    <source>
        <strain evidence="1">R11</strain>
    </source>
</reference>
<protein>
    <submittedName>
        <fullName evidence="1">Uncharacterized protein</fullName>
    </submittedName>
</protein>
<sequence length="99" mass="10681">MTTATPTPTPTPTPTAPLPQPAAEALARLGLAFAPLDVVRAVTRYEIACERRAELLAKRPRDWSGAEFDSFTGAERTIEESKALLAAKELLHLIGGELR</sequence>
<gene>
    <name evidence="1" type="ORF">AB5J55_35235</name>
</gene>
<dbReference type="EMBL" id="CP163432">
    <property type="protein sequence ID" value="XDQ14529.1"/>
    <property type="molecule type" value="Genomic_DNA"/>
</dbReference>